<feature type="transmembrane region" description="Helical" evidence="2">
    <location>
        <begin position="149"/>
        <end position="172"/>
    </location>
</feature>
<dbReference type="AlphaFoldDB" id="A0AA86VAU4"/>
<gene>
    <name evidence="4" type="ORF">AYBTSS11_LOCUS3562</name>
</gene>
<evidence type="ECO:0000313" key="5">
    <source>
        <dbReference type="Proteomes" id="UP001189624"/>
    </source>
</evidence>
<dbReference type="InterPro" id="IPR039335">
    <property type="entry name" value="SIB1/2"/>
</dbReference>
<dbReference type="Proteomes" id="UP001189624">
    <property type="component" value="Chromosome 1"/>
</dbReference>
<feature type="compositionally biased region" description="Basic residues" evidence="1">
    <location>
        <begin position="15"/>
        <end position="26"/>
    </location>
</feature>
<dbReference type="PANTHER" id="PTHR33624:SF2">
    <property type="entry name" value="SIGMA FACTOR BINDING PROTEIN 1, CHLOROPLASTIC"/>
    <property type="match status" value="1"/>
</dbReference>
<keyword evidence="5" id="KW-1185">Reference proteome</keyword>
<feature type="compositionally biased region" description="Polar residues" evidence="1">
    <location>
        <begin position="1"/>
        <end position="13"/>
    </location>
</feature>
<feature type="region of interest" description="Disordered" evidence="1">
    <location>
        <begin position="1"/>
        <end position="31"/>
    </location>
</feature>
<evidence type="ECO:0000256" key="1">
    <source>
        <dbReference type="SAM" id="MobiDB-lite"/>
    </source>
</evidence>
<evidence type="ECO:0000259" key="3">
    <source>
        <dbReference type="Pfam" id="PF05678"/>
    </source>
</evidence>
<dbReference type="Gramene" id="rna-AYBTSS11_LOCUS3562">
    <property type="protein sequence ID" value="CAJ1914887.1"/>
    <property type="gene ID" value="gene-AYBTSS11_LOCUS3562"/>
</dbReference>
<feature type="region of interest" description="Disordered" evidence="1">
    <location>
        <begin position="54"/>
        <end position="103"/>
    </location>
</feature>
<evidence type="ECO:0000313" key="4">
    <source>
        <dbReference type="EMBL" id="CAJ1914887.1"/>
    </source>
</evidence>
<dbReference type="EMBL" id="OY731398">
    <property type="protein sequence ID" value="CAJ1914887.1"/>
    <property type="molecule type" value="Genomic_DNA"/>
</dbReference>
<name>A0AA86VAU4_9FABA</name>
<protein>
    <recommendedName>
        <fullName evidence="3">VQ domain-containing protein</fullName>
    </recommendedName>
</protein>
<reference evidence="4" key="1">
    <citation type="submission" date="2023-10" db="EMBL/GenBank/DDBJ databases">
        <authorList>
            <person name="Domelevo Entfellner J.-B."/>
        </authorList>
    </citation>
    <scope>NUCLEOTIDE SEQUENCE</scope>
</reference>
<keyword evidence="2" id="KW-0472">Membrane</keyword>
<accession>A0AA86VAU4</accession>
<dbReference type="PANTHER" id="PTHR33624">
    <property type="entry name" value="SIGMA FACTOR BINDING PROTEIN 1, CHLOROPLASTIC"/>
    <property type="match status" value="1"/>
</dbReference>
<feature type="domain" description="VQ" evidence="3">
    <location>
        <begin position="35"/>
        <end position="61"/>
    </location>
</feature>
<evidence type="ECO:0000256" key="2">
    <source>
        <dbReference type="SAM" id="Phobius"/>
    </source>
</evidence>
<dbReference type="InterPro" id="IPR008889">
    <property type="entry name" value="VQ"/>
</dbReference>
<keyword evidence="2" id="KW-1133">Transmembrane helix</keyword>
<keyword evidence="2" id="KW-0812">Transmembrane</keyword>
<dbReference type="Pfam" id="PF05678">
    <property type="entry name" value="VQ"/>
    <property type="match status" value="1"/>
</dbReference>
<sequence>MDTAMRTTSVQQRTPTKKTKPRKKNTPHPVKVVYISNPMKIKASASEFRALVQELTGQDAQSPPDPTRLHALDSSDDSSSDKVTNVDDHVLPLPQDPNDSVQHQQLLQQQPSSSFEALDDDVFTPQMIESISSLLPPSLFYESPHLNHWALGCGVLDALGMCMVASLILTFLGRVLHRGSSGGFFSLPLWMDK</sequence>
<organism evidence="4 5">
    <name type="scientific">Sphenostylis stenocarpa</name>
    <dbReference type="NCBI Taxonomy" id="92480"/>
    <lineage>
        <taxon>Eukaryota</taxon>
        <taxon>Viridiplantae</taxon>
        <taxon>Streptophyta</taxon>
        <taxon>Embryophyta</taxon>
        <taxon>Tracheophyta</taxon>
        <taxon>Spermatophyta</taxon>
        <taxon>Magnoliopsida</taxon>
        <taxon>eudicotyledons</taxon>
        <taxon>Gunneridae</taxon>
        <taxon>Pentapetalae</taxon>
        <taxon>rosids</taxon>
        <taxon>fabids</taxon>
        <taxon>Fabales</taxon>
        <taxon>Fabaceae</taxon>
        <taxon>Papilionoideae</taxon>
        <taxon>50 kb inversion clade</taxon>
        <taxon>NPAAA clade</taxon>
        <taxon>indigoferoid/millettioid clade</taxon>
        <taxon>Phaseoleae</taxon>
        <taxon>Sphenostylis</taxon>
    </lineage>
</organism>
<proteinExistence type="predicted"/>